<dbReference type="Pfam" id="PF17912">
    <property type="entry name" value="OB_MalK"/>
    <property type="match status" value="1"/>
</dbReference>
<evidence type="ECO:0000256" key="2">
    <source>
        <dbReference type="ARBA" id="ARBA00022741"/>
    </source>
</evidence>
<feature type="domain" description="ABC transporter" evidence="4">
    <location>
        <begin position="4"/>
        <end position="235"/>
    </location>
</feature>
<dbReference type="PANTHER" id="PTHR43875">
    <property type="entry name" value="MALTODEXTRIN IMPORT ATP-BINDING PROTEIN MSMX"/>
    <property type="match status" value="1"/>
</dbReference>
<evidence type="ECO:0000313" key="6">
    <source>
        <dbReference type="Proteomes" id="UP001461341"/>
    </source>
</evidence>
<dbReference type="InterPro" id="IPR008995">
    <property type="entry name" value="Mo/tungstate-bd_C_term_dom"/>
</dbReference>
<dbReference type="InterPro" id="IPR047641">
    <property type="entry name" value="ABC_transpr_MalK/UgpC-like"/>
</dbReference>
<keyword evidence="2" id="KW-0547">Nucleotide-binding</keyword>
<protein>
    <submittedName>
        <fullName evidence="5">ABC transporter ATP-binding protein</fullName>
    </submittedName>
</protein>
<reference evidence="5 6" key="1">
    <citation type="submission" date="2023-03" db="EMBL/GenBank/DDBJ databases">
        <title>Novel Species.</title>
        <authorList>
            <person name="Ma S."/>
        </authorList>
    </citation>
    <scope>NUCLEOTIDE SEQUENCE [LARGE SCALE GENOMIC DNA]</scope>
    <source>
        <strain evidence="5 6">B11</strain>
    </source>
</reference>
<evidence type="ECO:0000256" key="3">
    <source>
        <dbReference type="ARBA" id="ARBA00022840"/>
    </source>
</evidence>
<dbReference type="Gene3D" id="2.40.50.140">
    <property type="entry name" value="Nucleic acid-binding proteins"/>
    <property type="match status" value="1"/>
</dbReference>
<dbReference type="Proteomes" id="UP001461341">
    <property type="component" value="Chromosome"/>
</dbReference>
<accession>A0ABZ2YAA1</accession>
<evidence type="ECO:0000259" key="4">
    <source>
        <dbReference type="PROSITE" id="PS50893"/>
    </source>
</evidence>
<dbReference type="InterPro" id="IPR003593">
    <property type="entry name" value="AAA+_ATPase"/>
</dbReference>
<dbReference type="InterPro" id="IPR003439">
    <property type="entry name" value="ABC_transporter-like_ATP-bd"/>
</dbReference>
<evidence type="ECO:0000313" key="5">
    <source>
        <dbReference type="EMBL" id="WZL75757.1"/>
    </source>
</evidence>
<dbReference type="PANTHER" id="PTHR43875:SF1">
    <property type="entry name" value="OSMOPROTECTIVE COMPOUNDS UPTAKE ATP-BINDING PROTEIN GGTA"/>
    <property type="match status" value="1"/>
</dbReference>
<dbReference type="SMART" id="SM00382">
    <property type="entry name" value="AAA"/>
    <property type="match status" value="1"/>
</dbReference>
<keyword evidence="6" id="KW-1185">Reference proteome</keyword>
<dbReference type="Pfam" id="PF00005">
    <property type="entry name" value="ABC_tran"/>
    <property type="match status" value="1"/>
</dbReference>
<dbReference type="PROSITE" id="PS50893">
    <property type="entry name" value="ABC_TRANSPORTER_2"/>
    <property type="match status" value="1"/>
</dbReference>
<dbReference type="Gene3D" id="2.40.50.100">
    <property type="match status" value="1"/>
</dbReference>
<dbReference type="InterPro" id="IPR027417">
    <property type="entry name" value="P-loop_NTPase"/>
</dbReference>
<dbReference type="EMBL" id="CP121689">
    <property type="protein sequence ID" value="WZL75757.1"/>
    <property type="molecule type" value="Genomic_DNA"/>
</dbReference>
<gene>
    <name evidence="5" type="ORF">QBE54_09225</name>
</gene>
<dbReference type="InterPro" id="IPR012340">
    <property type="entry name" value="NA-bd_OB-fold"/>
</dbReference>
<sequence length="363" mass="40754">MASILLQNITKVFDNKVVAVKDLTLEIPDKGLVSLLGPSGCGKTTTMRIISGLEEPTAGKVFFDGRDVTQVSPEERNVAMVFQFPVVYPGMTVYENIAFPLVAHKVPKKEIRRRVEEVAEVFEISHLLKQDTYNLDAGIKQKIVLARAFVRKPNVYLLDEPLTNVDPATRLELRTILKRLQSNLGQTMVYVTHDQGEALTLADRIAVMNEGKVLQYDSPEEVYSNPSNTFVGYFIGNPGMNFLNCSLQAGESVCIMQARSFSYVLKNLSRDFLGDSEKRELIIGIRPENLEILFEPREGYVPFEVVLSEPIGNRLVLHLRSGEDTLKAKIPRTSVEIGQKVWVGFPLEFLKFFDAQTLEAVEV</sequence>
<proteinExistence type="predicted"/>
<keyword evidence="3 5" id="KW-0067">ATP-binding</keyword>
<dbReference type="SUPFAM" id="SSF52540">
    <property type="entry name" value="P-loop containing nucleoside triphosphate hydrolases"/>
    <property type="match status" value="1"/>
</dbReference>
<evidence type="ECO:0000256" key="1">
    <source>
        <dbReference type="ARBA" id="ARBA00022448"/>
    </source>
</evidence>
<keyword evidence="1" id="KW-0813">Transport</keyword>
<dbReference type="SUPFAM" id="SSF50331">
    <property type="entry name" value="MOP-like"/>
    <property type="match status" value="1"/>
</dbReference>
<dbReference type="GO" id="GO:0005524">
    <property type="term" value="F:ATP binding"/>
    <property type="evidence" value="ECO:0007669"/>
    <property type="project" value="UniProtKB-KW"/>
</dbReference>
<name>A0ABZ2YAA1_9BACT</name>
<organism evidence="5 6">
    <name type="scientific">Thermatribacter velox</name>
    <dbReference type="NCBI Taxonomy" id="3039681"/>
    <lineage>
        <taxon>Bacteria</taxon>
        <taxon>Pseudomonadati</taxon>
        <taxon>Atribacterota</taxon>
        <taxon>Atribacteria</taxon>
        <taxon>Atribacterales</taxon>
        <taxon>Thermatribacteraceae</taxon>
        <taxon>Thermatribacter</taxon>
    </lineage>
</organism>
<dbReference type="Gene3D" id="3.40.50.300">
    <property type="entry name" value="P-loop containing nucleotide triphosphate hydrolases"/>
    <property type="match status" value="1"/>
</dbReference>
<dbReference type="InterPro" id="IPR040582">
    <property type="entry name" value="OB_MalK-like"/>
</dbReference>
<dbReference type="RefSeq" id="WP_369017907.1">
    <property type="nucleotide sequence ID" value="NZ_CP121689.1"/>
</dbReference>